<feature type="region of interest" description="Disordered" evidence="1">
    <location>
        <begin position="1"/>
        <end position="47"/>
    </location>
</feature>
<gene>
    <name evidence="4" type="ORF">BVRB_4g076450</name>
</gene>
<dbReference type="InterPro" id="IPR046830">
    <property type="entry name" value="Calmod_bind_M"/>
</dbReference>
<evidence type="ECO:0000259" key="3">
    <source>
        <dbReference type="Pfam" id="PF20451"/>
    </source>
</evidence>
<proteinExistence type="predicted"/>
<dbReference type="EMBL" id="KQ090068">
    <property type="protein sequence ID" value="KMT14291.1"/>
    <property type="molecule type" value="Genomic_DNA"/>
</dbReference>
<feature type="domain" description="Calmodulin binding protein-like N-terminal" evidence="2">
    <location>
        <begin position="55"/>
        <end position="200"/>
    </location>
</feature>
<dbReference type="OMA" id="DSECIFM"/>
<dbReference type="PANTHER" id="PTHR31713:SF43">
    <property type="entry name" value="CALMODULIN-BINDING PROTEIN 60 G"/>
    <property type="match status" value="1"/>
</dbReference>
<dbReference type="GO" id="GO:0080142">
    <property type="term" value="P:regulation of salicylic acid biosynthetic process"/>
    <property type="evidence" value="ECO:0007669"/>
    <property type="project" value="TreeGrafter"/>
</dbReference>
<evidence type="ECO:0000313" key="5">
    <source>
        <dbReference type="Proteomes" id="UP000035740"/>
    </source>
</evidence>
<protein>
    <recommendedName>
        <fullName evidence="6">Calmodulin-binding protein</fullName>
    </recommendedName>
</protein>
<dbReference type="GO" id="GO:0043565">
    <property type="term" value="F:sequence-specific DNA binding"/>
    <property type="evidence" value="ECO:0007669"/>
    <property type="project" value="TreeGrafter"/>
</dbReference>
<dbReference type="eggNOG" id="ENOG502QWE3">
    <property type="taxonomic scope" value="Eukaryota"/>
</dbReference>
<organism evidence="4 5">
    <name type="scientific">Beta vulgaris subsp. vulgaris</name>
    <name type="common">Beet</name>
    <dbReference type="NCBI Taxonomy" id="3555"/>
    <lineage>
        <taxon>Eukaryota</taxon>
        <taxon>Viridiplantae</taxon>
        <taxon>Streptophyta</taxon>
        <taxon>Embryophyta</taxon>
        <taxon>Tracheophyta</taxon>
        <taxon>Spermatophyta</taxon>
        <taxon>Magnoliopsida</taxon>
        <taxon>eudicotyledons</taxon>
        <taxon>Gunneridae</taxon>
        <taxon>Pentapetalae</taxon>
        <taxon>Caryophyllales</taxon>
        <taxon>Chenopodiaceae</taxon>
        <taxon>Betoideae</taxon>
        <taxon>Beta</taxon>
    </lineage>
</organism>
<dbReference type="GO" id="GO:0005516">
    <property type="term" value="F:calmodulin binding"/>
    <property type="evidence" value="ECO:0007669"/>
    <property type="project" value="InterPro"/>
</dbReference>
<dbReference type="Pfam" id="PF07887">
    <property type="entry name" value="Calmodulin_bind"/>
    <property type="match status" value="1"/>
</dbReference>
<dbReference type="AlphaFoldDB" id="A0A0J8FEN6"/>
<feature type="domain" description="Calmodulin binding protein central" evidence="3">
    <location>
        <begin position="213"/>
        <end position="276"/>
    </location>
</feature>
<evidence type="ECO:0000259" key="2">
    <source>
        <dbReference type="Pfam" id="PF07887"/>
    </source>
</evidence>
<dbReference type="InterPro" id="IPR046831">
    <property type="entry name" value="Calmodulin_bind_N"/>
</dbReference>
<name>A0A0J8FEN6_BETVV</name>
<dbReference type="PANTHER" id="PTHR31713">
    <property type="entry name" value="OS02G0177800 PROTEIN"/>
    <property type="match status" value="1"/>
</dbReference>
<evidence type="ECO:0000256" key="1">
    <source>
        <dbReference type="SAM" id="MobiDB-lite"/>
    </source>
</evidence>
<feature type="region of interest" description="Disordered" evidence="1">
    <location>
        <begin position="395"/>
        <end position="414"/>
    </location>
</feature>
<feature type="compositionally biased region" description="Basic and acidic residues" evidence="1">
    <location>
        <begin position="8"/>
        <end position="32"/>
    </location>
</feature>
<reference evidence="4 5" key="1">
    <citation type="journal article" date="2014" name="Nature">
        <title>The genome of the recently domesticated crop plant sugar beet (Beta vulgaris).</title>
        <authorList>
            <person name="Dohm J.C."/>
            <person name="Minoche A.E."/>
            <person name="Holtgrawe D."/>
            <person name="Capella-Gutierrez S."/>
            <person name="Zakrzewski F."/>
            <person name="Tafer H."/>
            <person name="Rupp O."/>
            <person name="Sorensen T.R."/>
            <person name="Stracke R."/>
            <person name="Reinhardt R."/>
            <person name="Goesmann A."/>
            <person name="Kraft T."/>
            <person name="Schulz B."/>
            <person name="Stadler P.F."/>
            <person name="Schmidt T."/>
            <person name="Gabaldon T."/>
            <person name="Lehrach H."/>
            <person name="Weisshaar B."/>
            <person name="Himmelbauer H."/>
        </authorList>
    </citation>
    <scope>NUCLEOTIDE SEQUENCE [LARGE SCALE GENOMIC DNA]</scope>
    <source>
        <tissue evidence="4">Taproot</tissue>
    </source>
</reference>
<dbReference type="OrthoDB" id="1604062at2759"/>
<dbReference type="GO" id="GO:0005634">
    <property type="term" value="C:nucleus"/>
    <property type="evidence" value="ECO:0007669"/>
    <property type="project" value="TreeGrafter"/>
</dbReference>
<sequence length="414" mass="46442">MASMRDSSGNEKDSPERTDQLKFTKEEVEHAIQRSSLSSSSSLPSQIDASQSRPYKLQFEGKLPSTLFTGNKLEAEGLSPVTIQLVDAVSGHRITNDPLASKKVEIVVLHGHFKSEQLEEWTKKEFCSHMVSERYNKRPLLVGERIITLRNGIGSVGDVYFTDNSSWGRTKMFRLGARVVLAPEDQVREAVSSPFQVKDRRGETYKKHNVPSLEDEVWRLCGIAKDGKICRRLKERQIYKVEDFVRQYHNDESLLRQIVKVSPRKWKAIVQQATTCYSDQPSSNLSNLAQNNIPIDSTINPNTIPCFDMQQHSHYVPPAFQAEQAEMSEFHPGEHSHQLNQSTALDESLLEDLTLDYCSMPSSSVTRFSDSHTSPWFPAQSAGEDSECIFMNSSMSSTPGAGVNAPVNPDSETG</sequence>
<dbReference type="InterPro" id="IPR012416">
    <property type="entry name" value="CBP60"/>
</dbReference>
<dbReference type="Proteomes" id="UP000035740">
    <property type="component" value="Chromosome 4"/>
</dbReference>
<dbReference type="GO" id="GO:0003700">
    <property type="term" value="F:DNA-binding transcription factor activity"/>
    <property type="evidence" value="ECO:0007669"/>
    <property type="project" value="TreeGrafter"/>
</dbReference>
<keyword evidence="5" id="KW-1185">Reference proteome</keyword>
<dbReference type="Gramene" id="KMT14291">
    <property type="protein sequence ID" value="KMT14291"/>
    <property type="gene ID" value="BVRB_4g076450"/>
</dbReference>
<accession>A0A0J8FEN6</accession>
<evidence type="ECO:0000313" key="4">
    <source>
        <dbReference type="EMBL" id="KMT14291.1"/>
    </source>
</evidence>
<evidence type="ECO:0008006" key="6">
    <source>
        <dbReference type="Google" id="ProtNLM"/>
    </source>
</evidence>
<feature type="compositionally biased region" description="Low complexity" evidence="1">
    <location>
        <begin position="35"/>
        <end position="47"/>
    </location>
</feature>
<dbReference type="Pfam" id="PF20451">
    <property type="entry name" value="Calmod_bind_M"/>
    <property type="match status" value="1"/>
</dbReference>